<dbReference type="GO" id="GO:0061630">
    <property type="term" value="F:ubiquitin protein ligase activity"/>
    <property type="evidence" value="ECO:0007669"/>
    <property type="project" value="InterPro"/>
</dbReference>
<comment type="subcellular location">
    <subcellularLocation>
        <location evidence="1">Membrane</location>
        <topology evidence="1">Multi-pass membrane protein</topology>
    </subcellularLocation>
</comment>
<evidence type="ECO:0000256" key="5">
    <source>
        <dbReference type="ARBA" id="ARBA00023136"/>
    </source>
</evidence>
<keyword evidence="5" id="KW-0472">Membrane</keyword>
<dbReference type="PANTHER" id="PTHR15860:SF26">
    <property type="entry name" value="OS01G0168400 PROTEIN"/>
    <property type="match status" value="1"/>
</dbReference>
<keyword evidence="4" id="KW-1133">Transmembrane helix</keyword>
<dbReference type="AlphaFoldDB" id="A0A1D6FDB0"/>
<protein>
    <submittedName>
        <fullName evidence="6">RING/U-box superfamily protein</fullName>
    </submittedName>
</protein>
<evidence type="ECO:0000313" key="6">
    <source>
        <dbReference type="EMBL" id="AQK90010.1"/>
    </source>
</evidence>
<name>A0A1D6FDB0_MAIZE</name>
<dbReference type="PANTHER" id="PTHR15860">
    <property type="entry name" value="UNCHARACTERIZED RING FINGER-CONTAINING PROTEIN"/>
    <property type="match status" value="1"/>
</dbReference>
<keyword evidence="2" id="KW-0812">Transmembrane</keyword>
<dbReference type="EMBL" id="CM000784">
    <property type="protein sequence ID" value="AQK90010.1"/>
    <property type="molecule type" value="Genomic_DNA"/>
</dbReference>
<dbReference type="GO" id="GO:0016020">
    <property type="term" value="C:membrane"/>
    <property type="evidence" value="ECO:0007669"/>
    <property type="project" value="UniProtKB-SubCell"/>
</dbReference>
<sequence length="210" mass="23986">MDRQQGRAPRTHHLPLAAGRAAGKPRRRTSGFFVTIWIATVMFKSNDILCKQTALKRERKITVLVGITILFVVHVSGFYWCYKNGDLIRPLMMLPPKEIPPFWHAIFIILVNGSNVDDCGIFSTFVLCIIAYTCVVPFFPEQGVWKPIFVSNHWLVSHFQVDICCGKDWKRMVRSCKREDILLLCSQEGCKGSVMISCCFGFLPCNISYF</sequence>
<dbReference type="InParanoid" id="A0A1D6FDB0"/>
<dbReference type="InterPro" id="IPR044235">
    <property type="entry name" value="RNFT1/2"/>
</dbReference>
<evidence type="ECO:0000256" key="3">
    <source>
        <dbReference type="ARBA" id="ARBA00022786"/>
    </source>
</evidence>
<gene>
    <name evidence="6" type="ORF">ZEAMMB73_Zm00001d008510</name>
</gene>
<reference evidence="6" key="1">
    <citation type="submission" date="2015-12" db="EMBL/GenBank/DDBJ databases">
        <title>Update maize B73 reference genome by single molecule sequencing technologies.</title>
        <authorList>
            <consortium name="Maize Genome Sequencing Project"/>
            <person name="Ware D."/>
        </authorList>
    </citation>
    <scope>NUCLEOTIDE SEQUENCE</scope>
    <source>
        <tissue evidence="6">Seedling</tissue>
    </source>
</reference>
<keyword evidence="3" id="KW-0833">Ubl conjugation pathway</keyword>
<evidence type="ECO:0000256" key="2">
    <source>
        <dbReference type="ARBA" id="ARBA00022692"/>
    </source>
</evidence>
<proteinExistence type="predicted"/>
<evidence type="ECO:0000256" key="1">
    <source>
        <dbReference type="ARBA" id="ARBA00004141"/>
    </source>
</evidence>
<dbReference type="GO" id="GO:1904294">
    <property type="term" value="P:positive regulation of ERAD pathway"/>
    <property type="evidence" value="ECO:0007669"/>
    <property type="project" value="InterPro"/>
</dbReference>
<evidence type="ECO:0000256" key="4">
    <source>
        <dbReference type="ARBA" id="ARBA00022989"/>
    </source>
</evidence>
<organism evidence="6">
    <name type="scientific">Zea mays</name>
    <name type="common">Maize</name>
    <dbReference type="NCBI Taxonomy" id="4577"/>
    <lineage>
        <taxon>Eukaryota</taxon>
        <taxon>Viridiplantae</taxon>
        <taxon>Streptophyta</taxon>
        <taxon>Embryophyta</taxon>
        <taxon>Tracheophyta</taxon>
        <taxon>Spermatophyta</taxon>
        <taxon>Magnoliopsida</taxon>
        <taxon>Liliopsida</taxon>
        <taxon>Poales</taxon>
        <taxon>Poaceae</taxon>
        <taxon>PACMAD clade</taxon>
        <taxon>Panicoideae</taxon>
        <taxon>Andropogonodae</taxon>
        <taxon>Andropogoneae</taxon>
        <taxon>Tripsacinae</taxon>
        <taxon>Zea</taxon>
    </lineage>
</organism>
<dbReference type="ExpressionAtlas" id="A0A1D6FDB0">
    <property type="expression patterns" value="baseline"/>
</dbReference>
<accession>A0A1D6FDB0</accession>